<evidence type="ECO:0000313" key="1">
    <source>
        <dbReference type="EMBL" id="KAF0040031.1"/>
    </source>
</evidence>
<dbReference type="AlphaFoldDB" id="A0A6A4TAR8"/>
<sequence>MCRYRGCGVVFAGSLSAELNMSKKKPNVSREATSSSSLTNFHSAVSTQHISGKRSHLARADSRSRTLMLSVQVTVIKVCEGHGQRDRAPDSLLLWKLARSPQHSLPYVVLVNPILRRMCWSSETDAGFTLTSGDNLPFLLIDSTRQLPSRIVTALIICFIIHVYFDLRIGSSLCPFRGLVPLSSGRHLYISVT</sequence>
<reference evidence="1 2" key="1">
    <citation type="submission" date="2019-06" db="EMBL/GenBank/DDBJ databases">
        <title>Draft genomes of female and male turbot (Scophthalmus maximus).</title>
        <authorList>
            <person name="Xu H."/>
            <person name="Xu X.-W."/>
            <person name="Shao C."/>
            <person name="Chen S."/>
        </authorList>
    </citation>
    <scope>NUCLEOTIDE SEQUENCE [LARGE SCALE GENOMIC DNA]</scope>
    <source>
        <strain evidence="1">Ysfricsl-2016a</strain>
        <tissue evidence="1">Blood</tissue>
    </source>
</reference>
<dbReference type="Proteomes" id="UP000438429">
    <property type="component" value="Unassembled WGS sequence"/>
</dbReference>
<dbReference type="EMBL" id="VEVO01000007">
    <property type="protein sequence ID" value="KAF0040031.1"/>
    <property type="molecule type" value="Genomic_DNA"/>
</dbReference>
<gene>
    <name evidence="1" type="ORF">F2P81_008266</name>
</gene>
<comment type="caution">
    <text evidence="1">The sequence shown here is derived from an EMBL/GenBank/DDBJ whole genome shotgun (WGS) entry which is preliminary data.</text>
</comment>
<organism evidence="1 2">
    <name type="scientific">Scophthalmus maximus</name>
    <name type="common">Turbot</name>
    <name type="synonym">Psetta maxima</name>
    <dbReference type="NCBI Taxonomy" id="52904"/>
    <lineage>
        <taxon>Eukaryota</taxon>
        <taxon>Metazoa</taxon>
        <taxon>Chordata</taxon>
        <taxon>Craniata</taxon>
        <taxon>Vertebrata</taxon>
        <taxon>Euteleostomi</taxon>
        <taxon>Actinopterygii</taxon>
        <taxon>Neopterygii</taxon>
        <taxon>Teleostei</taxon>
        <taxon>Neoteleostei</taxon>
        <taxon>Acanthomorphata</taxon>
        <taxon>Carangaria</taxon>
        <taxon>Pleuronectiformes</taxon>
        <taxon>Pleuronectoidei</taxon>
        <taxon>Scophthalmidae</taxon>
        <taxon>Scophthalmus</taxon>
    </lineage>
</organism>
<evidence type="ECO:0000313" key="2">
    <source>
        <dbReference type="Proteomes" id="UP000438429"/>
    </source>
</evidence>
<accession>A0A6A4TAR8</accession>
<proteinExistence type="predicted"/>
<protein>
    <submittedName>
        <fullName evidence="1">Uncharacterized protein</fullName>
    </submittedName>
</protein>
<name>A0A6A4TAR8_SCOMX</name>